<evidence type="ECO:0008006" key="4">
    <source>
        <dbReference type="Google" id="ProtNLM"/>
    </source>
</evidence>
<keyword evidence="1" id="KW-1133">Transmembrane helix</keyword>
<keyword evidence="1" id="KW-0812">Transmembrane</keyword>
<name>A0ABY5AID7_9ACTO</name>
<reference evidence="2" key="1">
    <citation type="submission" date="2022-06" db="EMBL/GenBank/DDBJ databases">
        <title>Complete Genome Sequence of Arcanobacterium pinnipediorum strain DSM 28752 isolated from a harbour seal.</title>
        <authorList>
            <person name="Borowiak M."/>
            <person name="Kreitlow A."/>
            <person name="Alssahen M."/>
            <person name="Malorny B."/>
            <person name="Laemmler C."/>
            <person name="Prenger-Berninghoff E."/>
            <person name="Siebert U."/>
            <person name="Ploetz M."/>
            <person name="Abdulmawjood A."/>
        </authorList>
    </citation>
    <scope>NUCLEOTIDE SEQUENCE</scope>
    <source>
        <strain evidence="2">DSM 28752</strain>
    </source>
</reference>
<keyword evidence="3" id="KW-1185">Reference proteome</keyword>
<accession>A0ABY5AID7</accession>
<protein>
    <recommendedName>
        <fullName evidence="4">TadE-like protein</fullName>
    </recommendedName>
</protein>
<evidence type="ECO:0000313" key="3">
    <source>
        <dbReference type="Proteomes" id="UP001056109"/>
    </source>
</evidence>
<evidence type="ECO:0000256" key="1">
    <source>
        <dbReference type="SAM" id="Phobius"/>
    </source>
</evidence>
<gene>
    <name evidence="2" type="ORF">NG665_06055</name>
</gene>
<keyword evidence="1" id="KW-0472">Membrane</keyword>
<feature type="transmembrane region" description="Helical" evidence="1">
    <location>
        <begin position="43"/>
        <end position="67"/>
    </location>
</feature>
<dbReference type="RefSeq" id="WP_252672809.1">
    <property type="nucleotide sequence ID" value="NZ_CP099547.1"/>
</dbReference>
<proteinExistence type="predicted"/>
<organism evidence="2 3">
    <name type="scientific">Arcanobacterium pinnipediorum</name>
    <dbReference type="NCBI Taxonomy" id="1503041"/>
    <lineage>
        <taxon>Bacteria</taxon>
        <taxon>Bacillati</taxon>
        <taxon>Actinomycetota</taxon>
        <taxon>Actinomycetes</taxon>
        <taxon>Actinomycetales</taxon>
        <taxon>Actinomycetaceae</taxon>
        <taxon>Arcanobacterium</taxon>
    </lineage>
</organism>
<sequence>MRRLNNHLSITAKSYLHTPRYQRRGSYCGAATRAEPGNAVVEFVGIMVVIISPALILLICLSTILGAQFGVEAAARDVARDIVRAERVDREAQVALATEIWEQRGYDEPLEVAITCSTVPCLTPGNEVSVSVSALIELPVIGVSVLVDATQSMPVDLFRQRR</sequence>
<dbReference type="EMBL" id="CP099547">
    <property type="protein sequence ID" value="USR78953.1"/>
    <property type="molecule type" value="Genomic_DNA"/>
</dbReference>
<evidence type="ECO:0000313" key="2">
    <source>
        <dbReference type="EMBL" id="USR78953.1"/>
    </source>
</evidence>
<dbReference type="Proteomes" id="UP001056109">
    <property type="component" value="Chromosome"/>
</dbReference>